<dbReference type="InterPro" id="IPR029058">
    <property type="entry name" value="AB_hydrolase_fold"/>
</dbReference>
<evidence type="ECO:0000313" key="2">
    <source>
        <dbReference type="Proteomes" id="UP000270649"/>
    </source>
</evidence>
<dbReference type="AlphaFoldDB" id="A0A3M0GFX6"/>
<gene>
    <name evidence="1" type="ORF">D9543_02115</name>
</gene>
<proteinExistence type="predicted"/>
<dbReference type="PANTHER" id="PTHR34853">
    <property type="match status" value="1"/>
</dbReference>
<dbReference type="Pfam" id="PF03583">
    <property type="entry name" value="LIP"/>
    <property type="match status" value="1"/>
</dbReference>
<reference evidence="1 2" key="1">
    <citation type="submission" date="2018-10" db="EMBL/GenBank/DDBJ databases">
        <title>Corynebacterium macginleyi genome sequencing and assembly of the type strain and two clinical samples.</title>
        <authorList>
            <person name="Bernier A.-M."/>
            <person name="Bernard K."/>
        </authorList>
    </citation>
    <scope>NUCLEOTIDE SEQUENCE [LARGE SCALE GENOMIC DNA]</scope>
    <source>
        <strain evidence="1 2">NML 120205</strain>
    </source>
</reference>
<comment type="caution">
    <text evidence="1">The sequence shown here is derived from an EMBL/GenBank/DDBJ whole genome shotgun (WGS) entry which is preliminary data.</text>
</comment>
<name>A0A3M0GFX6_9CORY</name>
<evidence type="ECO:0000313" key="1">
    <source>
        <dbReference type="EMBL" id="RMB63630.1"/>
    </source>
</evidence>
<dbReference type="GO" id="GO:0016042">
    <property type="term" value="P:lipid catabolic process"/>
    <property type="evidence" value="ECO:0007669"/>
    <property type="project" value="InterPro"/>
</dbReference>
<dbReference type="SUPFAM" id="SSF53474">
    <property type="entry name" value="alpha/beta-Hydrolases"/>
    <property type="match status" value="1"/>
</dbReference>
<sequence>MLGGGVVPVLTESCRLAMPLGAHTLHVLGCELSPNWWAPNIQPSRVGKIGNLPPCPGTENISHAMLWPSVRTMRMDPTPTRPLSRAGLIYNSNKTLSCLDWKLMRREILALGLSVSVSMLMLSSCSRDDGNNAQEINSTEEVMDMGEKESVVASKVGVEKDLVGKIVEIEEVTADEIISVPKGAKSYKVSYGAKNAYGQPILSTGLVTLPKGTEPEKGWPVLSWAHGTTGLAKKCAPSEADATHPDREALQLVAQSYLQTWLDKGFAVIQPDYEGLGTVGSGTYMDRHSLASAVNEMVRATRSEFSFADTWYNSGWSQGGFAAVSAASAADVPSGLQETFAIAPGDTQIPGGKEAADLAKNLISDADEKSVAYSAYVIRGAMNFNSEIKAEDLLSDSGRKLMEQASEKCLTALKEENTIPGKDVFAPGANLDSLVDHLNANSMINMKPSTPVKIFISEDDEVINYDIISDSAGKLADGDGTQVEVIEHKGESHRDMVRRAVEDQKPFVSALR</sequence>
<dbReference type="EMBL" id="REGC01000002">
    <property type="protein sequence ID" value="RMB63630.1"/>
    <property type="molecule type" value="Genomic_DNA"/>
</dbReference>
<dbReference type="Gene3D" id="3.40.50.1820">
    <property type="entry name" value="alpha/beta hydrolase"/>
    <property type="match status" value="1"/>
</dbReference>
<organism evidence="1 2">
    <name type="scientific">Corynebacterium macginleyi</name>
    <dbReference type="NCBI Taxonomy" id="38290"/>
    <lineage>
        <taxon>Bacteria</taxon>
        <taxon>Bacillati</taxon>
        <taxon>Actinomycetota</taxon>
        <taxon>Actinomycetes</taxon>
        <taxon>Mycobacteriales</taxon>
        <taxon>Corynebacteriaceae</taxon>
        <taxon>Corynebacterium</taxon>
    </lineage>
</organism>
<protein>
    <recommendedName>
        <fullName evidence="3">Lipase</fullName>
    </recommendedName>
</protein>
<dbReference type="PANTHER" id="PTHR34853:SF1">
    <property type="entry name" value="LIPASE 5"/>
    <property type="match status" value="1"/>
</dbReference>
<evidence type="ECO:0008006" key="3">
    <source>
        <dbReference type="Google" id="ProtNLM"/>
    </source>
</evidence>
<accession>A0A3M0GFX6</accession>
<dbReference type="Proteomes" id="UP000270649">
    <property type="component" value="Unassembled WGS sequence"/>
</dbReference>
<dbReference type="GO" id="GO:0004806">
    <property type="term" value="F:triacylglycerol lipase activity"/>
    <property type="evidence" value="ECO:0007669"/>
    <property type="project" value="InterPro"/>
</dbReference>
<dbReference type="InterPro" id="IPR005152">
    <property type="entry name" value="Lipase_secreted"/>
</dbReference>